<feature type="transmembrane region" description="Helical" evidence="1">
    <location>
        <begin position="113"/>
        <end position="133"/>
    </location>
</feature>
<dbReference type="RefSeq" id="WP_143163981.1">
    <property type="nucleotide sequence ID" value="NZ_FQYN01000001.1"/>
</dbReference>
<keyword evidence="3" id="KW-1185">Reference proteome</keyword>
<organism evidence="2 3">
    <name type="scientific">Hymenobacter daecheongensis DSM 21074</name>
    <dbReference type="NCBI Taxonomy" id="1121955"/>
    <lineage>
        <taxon>Bacteria</taxon>
        <taxon>Pseudomonadati</taxon>
        <taxon>Bacteroidota</taxon>
        <taxon>Cytophagia</taxon>
        <taxon>Cytophagales</taxon>
        <taxon>Hymenobacteraceae</taxon>
        <taxon>Hymenobacter</taxon>
    </lineage>
</organism>
<keyword evidence="1" id="KW-1133">Transmembrane helix</keyword>
<feature type="transmembrane region" description="Helical" evidence="1">
    <location>
        <begin position="7"/>
        <end position="27"/>
    </location>
</feature>
<protein>
    <submittedName>
        <fullName evidence="2">Uncharacterized protein</fullName>
    </submittedName>
</protein>
<gene>
    <name evidence="2" type="ORF">SAMN02745146_0740</name>
</gene>
<keyword evidence="1" id="KW-0812">Transmembrane</keyword>
<keyword evidence="1" id="KW-0472">Membrane</keyword>
<evidence type="ECO:0000313" key="2">
    <source>
        <dbReference type="EMBL" id="SHI39136.1"/>
    </source>
</evidence>
<dbReference type="EMBL" id="FQYN01000001">
    <property type="protein sequence ID" value="SHI39136.1"/>
    <property type="molecule type" value="Genomic_DNA"/>
</dbReference>
<evidence type="ECO:0000256" key="1">
    <source>
        <dbReference type="SAM" id="Phobius"/>
    </source>
</evidence>
<feature type="transmembrane region" description="Helical" evidence="1">
    <location>
        <begin position="175"/>
        <end position="192"/>
    </location>
</feature>
<evidence type="ECO:0000313" key="3">
    <source>
        <dbReference type="Proteomes" id="UP000184418"/>
    </source>
</evidence>
<name>A0A1M6ARN3_9BACT</name>
<feature type="transmembrane region" description="Helical" evidence="1">
    <location>
        <begin position="47"/>
        <end position="71"/>
    </location>
</feature>
<accession>A0A1M6ARN3</accession>
<proteinExistence type="predicted"/>
<sequence>MGLKEKWPWITLSISVFISALYEYAYWSTFELNGLAYLSIEGLVKNLAYIVFPKFTPGFLLQIINLAPFVIRKFYENKNADSMNSILTPYTMSESEEKPISWAEMKRRFRINLLKIENISLFGFLIIGLFFASHTSYNNIEDYNVWLILIFIICLAMHISVNELFGFIGGKFTRGYLVFFFLTYSWSALLSGRENALSIIKGKSSSYIELTNEQVQKVHYKRLKFLGILGDNYAFLSPDNKMKLLIAKDEIPVLSLRLKSFKEMGLPRLQKE</sequence>
<reference evidence="2 3" key="1">
    <citation type="submission" date="2016-11" db="EMBL/GenBank/DDBJ databases">
        <authorList>
            <person name="Jaros S."/>
            <person name="Januszkiewicz K."/>
            <person name="Wedrychowicz H."/>
        </authorList>
    </citation>
    <scope>NUCLEOTIDE SEQUENCE [LARGE SCALE GENOMIC DNA]</scope>
    <source>
        <strain evidence="2 3">DSM 21074</strain>
    </source>
</reference>
<feature type="transmembrane region" description="Helical" evidence="1">
    <location>
        <begin position="145"/>
        <end position="168"/>
    </location>
</feature>
<dbReference type="Proteomes" id="UP000184418">
    <property type="component" value="Unassembled WGS sequence"/>
</dbReference>
<dbReference type="AlphaFoldDB" id="A0A1M6ARN3"/>